<protein>
    <submittedName>
        <fullName evidence="7">Uncharacterized protein</fullName>
    </submittedName>
</protein>
<dbReference type="OMA" id="YNTFHEY"/>
<keyword evidence="3 6" id="KW-1133">Transmembrane helix</keyword>
<evidence type="ECO:0000256" key="2">
    <source>
        <dbReference type="ARBA" id="ARBA00022692"/>
    </source>
</evidence>
<proteinExistence type="inferred from homology"/>
<dbReference type="InterPro" id="IPR051085">
    <property type="entry name" value="MB_O-acyltransferase"/>
</dbReference>
<dbReference type="GO" id="GO:0005789">
    <property type="term" value="C:endoplasmic reticulum membrane"/>
    <property type="evidence" value="ECO:0007669"/>
    <property type="project" value="UniProtKB-SubCell"/>
</dbReference>
<evidence type="ECO:0000313" key="7">
    <source>
        <dbReference type="Ensembl" id="ENSCINP00000001431.3"/>
    </source>
</evidence>
<sequence length="257" mass="29531">MSFVTGILRYGACHVLIDVLLYYFYVTSIHSDAALLKKVPIHALCGLALCYVQFFCLKYMVLYGLPASVARAENLSVPGASHCVSAKHRFTDMWKYFDKGLHNWLLRYIYFPLGGYSKHDSFIKSTVNSAIPFVFVYIWHGMHTSHLYWAAVNWLGVYVEKIAMDVYRSERVKMFEAKYLSETNSRRLRAVFSSLPFSLLIVSNLYFLGGTEVGNIYMRRTYTENIASTLLIHVVLYFGVQTSMEISSYQMSKTKQA</sequence>
<dbReference type="Proteomes" id="UP000008144">
    <property type="component" value="Unassembled WGS sequence"/>
</dbReference>
<dbReference type="AlphaFoldDB" id="F6PH01"/>
<reference evidence="7" key="2">
    <citation type="submission" date="2025-08" db="UniProtKB">
        <authorList>
            <consortium name="Ensembl"/>
        </authorList>
    </citation>
    <scope>IDENTIFICATION</scope>
</reference>
<feature type="transmembrane region" description="Helical" evidence="6">
    <location>
        <begin position="7"/>
        <end position="26"/>
    </location>
</feature>
<dbReference type="PANTHER" id="PTHR13285">
    <property type="entry name" value="ACYLTRANSFERASE"/>
    <property type="match status" value="1"/>
</dbReference>
<dbReference type="STRING" id="7719.ENSCINP00000001431"/>
<dbReference type="Pfam" id="PF03062">
    <property type="entry name" value="MBOAT"/>
    <property type="match status" value="1"/>
</dbReference>
<evidence type="ECO:0000256" key="1">
    <source>
        <dbReference type="ARBA" id="ARBA00004477"/>
    </source>
</evidence>
<evidence type="ECO:0000256" key="4">
    <source>
        <dbReference type="ARBA" id="ARBA00023136"/>
    </source>
</evidence>
<keyword evidence="8" id="KW-1185">Reference proteome</keyword>
<accession>F6PH01</accession>
<keyword evidence="4 6" id="KW-0472">Membrane</keyword>
<feature type="transmembrane region" description="Helical" evidence="6">
    <location>
        <begin position="226"/>
        <end position="246"/>
    </location>
</feature>
<comment type="similarity">
    <text evidence="5">Belongs to the membrane-bound acyltransferase family. HHAT subfamily.</text>
</comment>
<organism evidence="7 8">
    <name type="scientific">Ciona intestinalis</name>
    <name type="common">Transparent sea squirt</name>
    <name type="synonym">Ascidia intestinalis</name>
    <dbReference type="NCBI Taxonomy" id="7719"/>
    <lineage>
        <taxon>Eukaryota</taxon>
        <taxon>Metazoa</taxon>
        <taxon>Chordata</taxon>
        <taxon>Tunicata</taxon>
        <taxon>Ascidiacea</taxon>
        <taxon>Phlebobranchia</taxon>
        <taxon>Cionidae</taxon>
        <taxon>Ciona</taxon>
    </lineage>
</organism>
<dbReference type="GeneTree" id="ENSGT00530000063629"/>
<dbReference type="Ensembl" id="ENSCINT00000001431.3">
    <property type="protein sequence ID" value="ENSCINP00000001431.3"/>
    <property type="gene ID" value="ENSCING00000019703.1"/>
</dbReference>
<reference evidence="8" key="1">
    <citation type="journal article" date="2002" name="Science">
        <title>The draft genome of Ciona intestinalis: insights into chordate and vertebrate origins.</title>
        <authorList>
            <person name="Dehal P."/>
            <person name="Satou Y."/>
            <person name="Campbell R.K."/>
            <person name="Chapman J."/>
            <person name="Degnan B."/>
            <person name="De Tomaso A."/>
            <person name="Davidson B."/>
            <person name="Di Gregorio A."/>
            <person name="Gelpke M."/>
            <person name="Goodstein D.M."/>
            <person name="Harafuji N."/>
            <person name="Hastings K.E."/>
            <person name="Ho I."/>
            <person name="Hotta K."/>
            <person name="Huang W."/>
            <person name="Kawashima T."/>
            <person name="Lemaire P."/>
            <person name="Martinez D."/>
            <person name="Meinertzhagen I.A."/>
            <person name="Necula S."/>
            <person name="Nonaka M."/>
            <person name="Putnam N."/>
            <person name="Rash S."/>
            <person name="Saiga H."/>
            <person name="Satake M."/>
            <person name="Terry A."/>
            <person name="Yamada L."/>
            <person name="Wang H.G."/>
            <person name="Awazu S."/>
            <person name="Azumi K."/>
            <person name="Boore J."/>
            <person name="Branno M."/>
            <person name="Chin-Bow S."/>
            <person name="DeSantis R."/>
            <person name="Doyle S."/>
            <person name="Francino P."/>
            <person name="Keys D.N."/>
            <person name="Haga S."/>
            <person name="Hayashi H."/>
            <person name="Hino K."/>
            <person name="Imai K.S."/>
            <person name="Inaba K."/>
            <person name="Kano S."/>
            <person name="Kobayashi K."/>
            <person name="Kobayashi M."/>
            <person name="Lee B.I."/>
            <person name="Makabe K.W."/>
            <person name="Manohar C."/>
            <person name="Matassi G."/>
            <person name="Medina M."/>
            <person name="Mochizuki Y."/>
            <person name="Mount S."/>
            <person name="Morishita T."/>
            <person name="Miura S."/>
            <person name="Nakayama A."/>
            <person name="Nishizaka S."/>
            <person name="Nomoto H."/>
            <person name="Ohta F."/>
            <person name="Oishi K."/>
            <person name="Rigoutsos I."/>
            <person name="Sano M."/>
            <person name="Sasaki A."/>
            <person name="Sasakura Y."/>
            <person name="Shoguchi E."/>
            <person name="Shin-i T."/>
            <person name="Spagnuolo A."/>
            <person name="Stainier D."/>
            <person name="Suzuki M.M."/>
            <person name="Tassy O."/>
            <person name="Takatori N."/>
            <person name="Tokuoka M."/>
            <person name="Yagi K."/>
            <person name="Yoshizaki F."/>
            <person name="Wada S."/>
            <person name="Zhang C."/>
            <person name="Hyatt P.D."/>
            <person name="Larimer F."/>
            <person name="Detter C."/>
            <person name="Doggett N."/>
            <person name="Glavina T."/>
            <person name="Hawkins T."/>
            <person name="Richardson P."/>
            <person name="Lucas S."/>
            <person name="Kohara Y."/>
            <person name="Levine M."/>
            <person name="Satoh N."/>
            <person name="Rokhsar D.S."/>
        </authorList>
    </citation>
    <scope>NUCLEOTIDE SEQUENCE [LARGE SCALE GENOMIC DNA]</scope>
</reference>
<evidence type="ECO:0000313" key="8">
    <source>
        <dbReference type="Proteomes" id="UP000008144"/>
    </source>
</evidence>
<dbReference type="PANTHER" id="PTHR13285:SF18">
    <property type="entry name" value="PROTEIN-CYSTEINE N-PALMITOYLTRANSFERASE RASP"/>
    <property type="match status" value="1"/>
</dbReference>
<keyword evidence="2 6" id="KW-0812">Transmembrane</keyword>
<dbReference type="InterPro" id="IPR004299">
    <property type="entry name" value="MBOAT_fam"/>
</dbReference>
<evidence type="ECO:0000256" key="3">
    <source>
        <dbReference type="ARBA" id="ARBA00022989"/>
    </source>
</evidence>
<reference evidence="7" key="3">
    <citation type="submission" date="2025-09" db="UniProtKB">
        <authorList>
            <consortium name="Ensembl"/>
        </authorList>
    </citation>
    <scope>IDENTIFICATION</scope>
</reference>
<dbReference type="HOGENOM" id="CLU_021430_0_0_1"/>
<feature type="transmembrane region" description="Helical" evidence="6">
    <location>
        <begin position="188"/>
        <end position="206"/>
    </location>
</feature>
<feature type="transmembrane region" description="Helical" evidence="6">
    <location>
        <begin position="41"/>
        <end position="61"/>
    </location>
</feature>
<name>F6PH01_CIOIN</name>
<comment type="subcellular location">
    <subcellularLocation>
        <location evidence="1">Endoplasmic reticulum membrane</location>
        <topology evidence="1">Multi-pass membrane protein</topology>
    </subcellularLocation>
</comment>
<evidence type="ECO:0000256" key="5">
    <source>
        <dbReference type="ARBA" id="ARBA00038268"/>
    </source>
</evidence>
<evidence type="ECO:0000256" key="6">
    <source>
        <dbReference type="SAM" id="Phobius"/>
    </source>
</evidence>
<dbReference type="InParanoid" id="F6PH01"/>